<comment type="caution">
    <text evidence="1">The sequence shown here is derived from an EMBL/GenBank/DDBJ whole genome shotgun (WGS) entry which is preliminary data.</text>
</comment>
<dbReference type="EMBL" id="BARU01017920">
    <property type="protein sequence ID" value="GAH50344.1"/>
    <property type="molecule type" value="Genomic_DNA"/>
</dbReference>
<evidence type="ECO:0000313" key="1">
    <source>
        <dbReference type="EMBL" id="GAH50344.1"/>
    </source>
</evidence>
<sequence>MATYAPRNEPDIVHDQLWVAKSDEVILRRFGWNKRIIPRAIRPPNRRISIAHNRGD</sequence>
<proteinExistence type="predicted"/>
<gene>
    <name evidence="1" type="ORF">S03H2_29669</name>
</gene>
<name>X1H916_9ZZZZ</name>
<organism evidence="1">
    <name type="scientific">marine sediment metagenome</name>
    <dbReference type="NCBI Taxonomy" id="412755"/>
    <lineage>
        <taxon>unclassified sequences</taxon>
        <taxon>metagenomes</taxon>
        <taxon>ecological metagenomes</taxon>
    </lineage>
</organism>
<protein>
    <submittedName>
        <fullName evidence="1">Uncharacterized protein</fullName>
    </submittedName>
</protein>
<dbReference type="AlphaFoldDB" id="X1H916"/>
<accession>X1H916</accession>
<reference evidence="1" key="1">
    <citation type="journal article" date="2014" name="Front. Microbiol.">
        <title>High frequency of phylogenetically diverse reductive dehalogenase-homologous genes in deep subseafloor sedimentary metagenomes.</title>
        <authorList>
            <person name="Kawai M."/>
            <person name="Futagami T."/>
            <person name="Toyoda A."/>
            <person name="Takaki Y."/>
            <person name="Nishi S."/>
            <person name="Hori S."/>
            <person name="Arai W."/>
            <person name="Tsubouchi T."/>
            <person name="Morono Y."/>
            <person name="Uchiyama I."/>
            <person name="Ito T."/>
            <person name="Fujiyama A."/>
            <person name="Inagaki F."/>
            <person name="Takami H."/>
        </authorList>
    </citation>
    <scope>NUCLEOTIDE SEQUENCE</scope>
    <source>
        <strain evidence="1">Expedition CK06-06</strain>
    </source>
</reference>